<proteinExistence type="predicted"/>
<dbReference type="Proteomes" id="UP000564425">
    <property type="component" value="Unassembled WGS sequence"/>
</dbReference>
<accession>A0A7J9NWB1</accession>
<dbReference type="EMBL" id="JACDUH010000002">
    <property type="protein sequence ID" value="MBA2851545.1"/>
    <property type="molecule type" value="Genomic_DNA"/>
</dbReference>
<sequence>MDKNETYKYVATDNKISLQQSATLKECENMKSIETRGIISKHNNRSARILLPREFNTLKGVEVKITVLVTDEQFEEYSKSKDNNSKN</sequence>
<protein>
    <submittedName>
        <fullName evidence="1">Uncharacterized protein</fullName>
    </submittedName>
</protein>
<comment type="caution">
    <text evidence="1">The sequence shown here is derived from an EMBL/GenBank/DDBJ whole genome shotgun (WGS) entry which is preliminary data.</text>
</comment>
<organism evidence="1 2">
    <name type="scientific">Methanococcus maripaludis</name>
    <name type="common">Methanococcus deltae</name>
    <dbReference type="NCBI Taxonomy" id="39152"/>
    <lineage>
        <taxon>Archaea</taxon>
        <taxon>Methanobacteriati</taxon>
        <taxon>Methanobacteriota</taxon>
        <taxon>Methanomada group</taxon>
        <taxon>Methanococci</taxon>
        <taxon>Methanococcales</taxon>
        <taxon>Methanococcaceae</taxon>
        <taxon>Methanococcus</taxon>
    </lineage>
</organism>
<name>A0A7J9NWB1_METMI</name>
<dbReference type="AlphaFoldDB" id="A0A7J9NWB1"/>
<gene>
    <name evidence="1" type="ORF">HNP86_001698</name>
</gene>
<evidence type="ECO:0000313" key="1">
    <source>
        <dbReference type="EMBL" id="MBA2851545.1"/>
    </source>
</evidence>
<evidence type="ECO:0000313" key="2">
    <source>
        <dbReference type="Proteomes" id="UP000564425"/>
    </source>
</evidence>
<reference evidence="1 2" key="1">
    <citation type="submission" date="2020-07" db="EMBL/GenBank/DDBJ databases">
        <title>Genomic Encyclopedia of Type Strains, Phase IV (KMG-V): Genome sequencing to study the core and pangenomes of soil and plant-associated prokaryotes.</title>
        <authorList>
            <person name="Whitman W."/>
        </authorList>
    </citation>
    <scope>NUCLEOTIDE SEQUENCE [LARGE SCALE GENOMIC DNA]</scope>
    <source>
        <strain evidence="1 2">A1</strain>
    </source>
</reference>